<evidence type="ECO:0000259" key="1">
    <source>
        <dbReference type="Pfam" id="PF13837"/>
    </source>
</evidence>
<accession>A0A151NNP2</accession>
<protein>
    <recommendedName>
        <fullName evidence="1">Myb/SANT-like DNA-binding domain-containing protein</fullName>
    </recommendedName>
</protein>
<dbReference type="Pfam" id="PF13837">
    <property type="entry name" value="Myb_DNA-bind_4"/>
    <property type="match status" value="1"/>
</dbReference>
<dbReference type="PANTHER" id="PTHR47595:SF1">
    <property type="entry name" value="MYB_SANT-LIKE DNA-BINDING DOMAIN-CONTAINING PROTEIN"/>
    <property type="match status" value="1"/>
</dbReference>
<dbReference type="AlphaFoldDB" id="A0A151NNP2"/>
<feature type="domain" description="Myb/SANT-like DNA-binding" evidence="1">
    <location>
        <begin position="13"/>
        <end position="96"/>
    </location>
</feature>
<proteinExistence type="predicted"/>
<dbReference type="PANTHER" id="PTHR47595">
    <property type="entry name" value="HEAT SHOCK 70 KDA PROTEIN 14"/>
    <property type="match status" value="1"/>
</dbReference>
<gene>
    <name evidence="2" type="ORF">Y1Q_0015693</name>
</gene>
<name>A0A151NNP2_ALLMI</name>
<organism evidence="2 3">
    <name type="scientific">Alligator mississippiensis</name>
    <name type="common">American alligator</name>
    <dbReference type="NCBI Taxonomy" id="8496"/>
    <lineage>
        <taxon>Eukaryota</taxon>
        <taxon>Metazoa</taxon>
        <taxon>Chordata</taxon>
        <taxon>Craniata</taxon>
        <taxon>Vertebrata</taxon>
        <taxon>Euteleostomi</taxon>
        <taxon>Archelosauria</taxon>
        <taxon>Archosauria</taxon>
        <taxon>Crocodylia</taxon>
        <taxon>Alligatoridae</taxon>
        <taxon>Alligatorinae</taxon>
        <taxon>Alligator</taxon>
    </lineage>
</organism>
<dbReference type="InterPro" id="IPR044822">
    <property type="entry name" value="Myb_DNA-bind_4"/>
</dbReference>
<dbReference type="Gene3D" id="1.10.10.60">
    <property type="entry name" value="Homeodomain-like"/>
    <property type="match status" value="1"/>
</dbReference>
<reference evidence="2 3" key="1">
    <citation type="journal article" date="2012" name="Genome Biol.">
        <title>Sequencing three crocodilian genomes to illuminate the evolution of archosaurs and amniotes.</title>
        <authorList>
            <person name="St John J.A."/>
            <person name="Braun E.L."/>
            <person name="Isberg S.R."/>
            <person name="Miles L.G."/>
            <person name="Chong A.Y."/>
            <person name="Gongora J."/>
            <person name="Dalzell P."/>
            <person name="Moran C."/>
            <person name="Bed'hom B."/>
            <person name="Abzhanov A."/>
            <person name="Burgess S.C."/>
            <person name="Cooksey A.M."/>
            <person name="Castoe T.A."/>
            <person name="Crawford N.G."/>
            <person name="Densmore L.D."/>
            <person name="Drew J.C."/>
            <person name="Edwards S.V."/>
            <person name="Faircloth B.C."/>
            <person name="Fujita M.K."/>
            <person name="Greenwold M.J."/>
            <person name="Hoffmann F.G."/>
            <person name="Howard J.M."/>
            <person name="Iguchi T."/>
            <person name="Janes D.E."/>
            <person name="Khan S.Y."/>
            <person name="Kohno S."/>
            <person name="de Koning A.J."/>
            <person name="Lance S.L."/>
            <person name="McCarthy F.M."/>
            <person name="McCormack J.E."/>
            <person name="Merchant M.E."/>
            <person name="Peterson D.G."/>
            <person name="Pollock D.D."/>
            <person name="Pourmand N."/>
            <person name="Raney B.J."/>
            <person name="Roessler K.A."/>
            <person name="Sanford J.R."/>
            <person name="Sawyer R.H."/>
            <person name="Schmidt C.J."/>
            <person name="Triplett E.W."/>
            <person name="Tuberville T.D."/>
            <person name="Venegas-Anaya M."/>
            <person name="Howard J.T."/>
            <person name="Jarvis E.D."/>
            <person name="Guillette L.J.Jr."/>
            <person name="Glenn T.C."/>
            <person name="Green R.E."/>
            <person name="Ray D.A."/>
        </authorList>
    </citation>
    <scope>NUCLEOTIDE SEQUENCE [LARGE SCALE GENOMIC DNA]</scope>
    <source>
        <strain evidence="2">KSC_2009_1</strain>
    </source>
</reference>
<dbReference type="EMBL" id="AKHW03002524">
    <property type="protein sequence ID" value="KYO38462.1"/>
    <property type="molecule type" value="Genomic_DNA"/>
</dbReference>
<dbReference type="Proteomes" id="UP000050525">
    <property type="component" value="Unassembled WGS sequence"/>
</dbReference>
<evidence type="ECO:0000313" key="2">
    <source>
        <dbReference type="EMBL" id="KYO38462.1"/>
    </source>
</evidence>
<comment type="caution">
    <text evidence="2">The sequence shown here is derived from an EMBL/GenBank/DDBJ whole genome shotgun (WGS) entry which is preliminary data.</text>
</comment>
<sequence length="170" mass="19090">MAQEADTSNVCEPNWTWEELEDLINICLEQRIIDRLESRRNKPVYVEIAKGMQVRGHNHDWTQLQCKIKSLRSVFYRAKDASSHSGATSALFYDKLSIILSKDVGATWLEGNTQMPGGMNSKTAGLSSGVQWSFECYLMLASSTCNSKEDMVMCYTPPLFLDPILLLATG</sequence>
<keyword evidence="3" id="KW-1185">Reference proteome</keyword>
<evidence type="ECO:0000313" key="3">
    <source>
        <dbReference type="Proteomes" id="UP000050525"/>
    </source>
</evidence>